<protein>
    <submittedName>
        <fullName evidence="7">IS30 family transposase</fullName>
    </submittedName>
</protein>
<evidence type="ECO:0000256" key="1">
    <source>
        <dbReference type="ARBA" id="ARBA00002190"/>
    </source>
</evidence>
<dbReference type="Pfam" id="PF13936">
    <property type="entry name" value="HTH_38"/>
    <property type="match status" value="1"/>
</dbReference>
<dbReference type="GO" id="GO:0004803">
    <property type="term" value="F:transposase activity"/>
    <property type="evidence" value="ECO:0007669"/>
    <property type="project" value="InterPro"/>
</dbReference>
<evidence type="ECO:0000259" key="6">
    <source>
        <dbReference type="PROSITE" id="PS50994"/>
    </source>
</evidence>
<dbReference type="NCBIfam" id="NF033563">
    <property type="entry name" value="transpos_IS30"/>
    <property type="match status" value="1"/>
</dbReference>
<dbReference type="GO" id="GO:0005829">
    <property type="term" value="C:cytosol"/>
    <property type="evidence" value="ECO:0007669"/>
    <property type="project" value="TreeGrafter"/>
</dbReference>
<dbReference type="GO" id="GO:0015074">
    <property type="term" value="P:DNA integration"/>
    <property type="evidence" value="ECO:0007669"/>
    <property type="project" value="InterPro"/>
</dbReference>
<comment type="similarity">
    <text evidence="2">Belongs to the transposase IS30 family.</text>
</comment>
<keyword evidence="3" id="KW-0815">Transposition</keyword>
<dbReference type="GO" id="GO:0003677">
    <property type="term" value="F:DNA binding"/>
    <property type="evidence" value="ECO:0007669"/>
    <property type="project" value="UniProtKB-KW"/>
</dbReference>
<dbReference type="EMBL" id="JAOCJW010000041">
    <property type="protein sequence ID" value="MDH2007005.1"/>
    <property type="molecule type" value="Genomic_DNA"/>
</dbReference>
<evidence type="ECO:0000256" key="3">
    <source>
        <dbReference type="ARBA" id="ARBA00022578"/>
    </source>
</evidence>
<dbReference type="PANTHER" id="PTHR10948:SF23">
    <property type="entry name" value="TRANSPOSASE INSI FOR INSERTION SEQUENCE ELEMENT IS30A-RELATED"/>
    <property type="match status" value="1"/>
</dbReference>
<reference evidence="7" key="1">
    <citation type="submission" date="2022-09" db="EMBL/GenBank/DDBJ databases">
        <title>Intensive care unit water sources are persistently colonized with multi-drug resistant bacteria and are the site of extensive horizontal gene transfer of antibiotic resistance genes.</title>
        <authorList>
            <person name="Diorio-Toth L."/>
        </authorList>
    </citation>
    <scope>NUCLEOTIDE SEQUENCE</scope>
    <source>
        <strain evidence="7">GD03686</strain>
    </source>
</reference>
<dbReference type="InterPro" id="IPR025246">
    <property type="entry name" value="IS30-like_HTH"/>
</dbReference>
<evidence type="ECO:0000256" key="2">
    <source>
        <dbReference type="ARBA" id="ARBA00006363"/>
    </source>
</evidence>
<accession>A0AA42W5H4</accession>
<dbReference type="InterPro" id="IPR001584">
    <property type="entry name" value="Integrase_cat-core"/>
</dbReference>
<proteinExistence type="inferred from homology"/>
<dbReference type="Gene3D" id="3.30.420.10">
    <property type="entry name" value="Ribonuclease H-like superfamily/Ribonuclease H"/>
    <property type="match status" value="1"/>
</dbReference>
<keyword evidence="5" id="KW-0233">DNA recombination</keyword>
<evidence type="ECO:0000256" key="5">
    <source>
        <dbReference type="ARBA" id="ARBA00023172"/>
    </source>
</evidence>
<dbReference type="InterPro" id="IPR053392">
    <property type="entry name" value="Transposase_IS30-like"/>
</dbReference>
<gene>
    <name evidence="7" type="ORF">N5J23_15920</name>
</gene>
<dbReference type="GO" id="GO:0006313">
    <property type="term" value="P:DNA transposition"/>
    <property type="evidence" value="ECO:0007669"/>
    <property type="project" value="InterPro"/>
</dbReference>
<keyword evidence="4" id="KW-0238">DNA-binding</keyword>
<name>A0AA42W5H4_9BURK</name>
<dbReference type="RefSeq" id="WP_279851531.1">
    <property type="nucleotide sequence ID" value="NZ_JAOCIA010000042.1"/>
</dbReference>
<dbReference type="InterPro" id="IPR051917">
    <property type="entry name" value="Transposase-Integrase"/>
</dbReference>
<comment type="function">
    <text evidence="1">Required for the transposition of the insertion element.</text>
</comment>
<dbReference type="PROSITE" id="PS50994">
    <property type="entry name" value="INTEGRASE"/>
    <property type="match status" value="1"/>
</dbReference>
<sequence length="452" mass="51173">MKQFTGRDAMRSPGAPSHRREIERQFWLQIAKGITTEKAAEAVGASQAVGARWFRHRGGMPLFMSKPVSNRYLSFDQREEIGLLRAQEIGVREIARRIGRSPSTVSRELTRNAATRGGKLEYRASVAQWKAELVAKRPKPSKLVVNPRLREYVQEHLEGSICDAQGREVAGPQQAAFIGRNKPHRCDRKWVKGWSPQQIANRLHLDFPNDPSMRISHEAIYQALYIQGRGALKRESVSYLRTGRALRVPRARCQAKAWAHVSEELMICNRPPEIEARKAPGHWEGDLIIGLGRSAIGTLVERTSRFTMLVHLPREDGYGLSPRVKNGKPLAGYGAATMANALRATVTEQPTQLWKSLTWDRGKELSDHARFTAESGVQVFFADPHSPWQRGTNENTNGLLRQYFPKGTDLSRWNHRELQAVALTLNNRPRKTLGWRTPAEVFNEYLLISTQN</sequence>
<evidence type="ECO:0000313" key="7">
    <source>
        <dbReference type="EMBL" id="MDH2007005.1"/>
    </source>
</evidence>
<organism evidence="7 8">
    <name type="scientific">Comamonas aquatica</name>
    <dbReference type="NCBI Taxonomy" id="225991"/>
    <lineage>
        <taxon>Bacteria</taxon>
        <taxon>Pseudomonadati</taxon>
        <taxon>Pseudomonadota</taxon>
        <taxon>Betaproteobacteria</taxon>
        <taxon>Burkholderiales</taxon>
        <taxon>Comamonadaceae</taxon>
        <taxon>Comamonas</taxon>
    </lineage>
</organism>
<comment type="caution">
    <text evidence="7">The sequence shown here is derived from an EMBL/GenBank/DDBJ whole genome shotgun (WGS) entry which is preliminary data.</text>
</comment>
<dbReference type="InterPro" id="IPR001598">
    <property type="entry name" value="Transposase_IS30_CS"/>
</dbReference>
<dbReference type="PROSITE" id="PS01043">
    <property type="entry name" value="TRANSPOSASE_IS30"/>
    <property type="match status" value="1"/>
</dbReference>
<feature type="domain" description="Integrase catalytic" evidence="6">
    <location>
        <begin position="276"/>
        <end position="446"/>
    </location>
</feature>
<dbReference type="InterPro" id="IPR012337">
    <property type="entry name" value="RNaseH-like_sf"/>
</dbReference>
<evidence type="ECO:0000313" key="8">
    <source>
        <dbReference type="Proteomes" id="UP001161294"/>
    </source>
</evidence>
<dbReference type="PANTHER" id="PTHR10948">
    <property type="entry name" value="TRANSPOSASE"/>
    <property type="match status" value="1"/>
</dbReference>
<dbReference type="InterPro" id="IPR036397">
    <property type="entry name" value="RNaseH_sf"/>
</dbReference>
<dbReference type="AlphaFoldDB" id="A0AA42W5H4"/>
<dbReference type="SUPFAM" id="SSF53098">
    <property type="entry name" value="Ribonuclease H-like"/>
    <property type="match status" value="1"/>
</dbReference>
<dbReference type="Proteomes" id="UP001161294">
    <property type="component" value="Unassembled WGS sequence"/>
</dbReference>
<evidence type="ECO:0000256" key="4">
    <source>
        <dbReference type="ARBA" id="ARBA00023125"/>
    </source>
</evidence>